<feature type="non-terminal residue" evidence="1">
    <location>
        <position position="34"/>
    </location>
</feature>
<organism evidence="1">
    <name type="scientific">marine sediment metagenome</name>
    <dbReference type="NCBI Taxonomy" id="412755"/>
    <lineage>
        <taxon>unclassified sequences</taxon>
        <taxon>metagenomes</taxon>
        <taxon>ecological metagenomes</taxon>
    </lineage>
</organism>
<accession>X1BHJ0</accession>
<dbReference type="AlphaFoldDB" id="X1BHJ0"/>
<name>X1BHJ0_9ZZZZ</name>
<gene>
    <name evidence="1" type="ORF">S01H4_44851</name>
</gene>
<dbReference type="EMBL" id="BART01024913">
    <property type="protein sequence ID" value="GAG94460.1"/>
    <property type="molecule type" value="Genomic_DNA"/>
</dbReference>
<comment type="caution">
    <text evidence="1">The sequence shown here is derived from an EMBL/GenBank/DDBJ whole genome shotgun (WGS) entry which is preliminary data.</text>
</comment>
<proteinExistence type="predicted"/>
<evidence type="ECO:0000313" key="1">
    <source>
        <dbReference type="EMBL" id="GAG94460.1"/>
    </source>
</evidence>
<reference evidence="1" key="1">
    <citation type="journal article" date="2014" name="Front. Microbiol.">
        <title>High frequency of phylogenetically diverse reductive dehalogenase-homologous genes in deep subseafloor sedimentary metagenomes.</title>
        <authorList>
            <person name="Kawai M."/>
            <person name="Futagami T."/>
            <person name="Toyoda A."/>
            <person name="Takaki Y."/>
            <person name="Nishi S."/>
            <person name="Hori S."/>
            <person name="Arai W."/>
            <person name="Tsubouchi T."/>
            <person name="Morono Y."/>
            <person name="Uchiyama I."/>
            <person name="Ito T."/>
            <person name="Fujiyama A."/>
            <person name="Inagaki F."/>
            <person name="Takami H."/>
        </authorList>
    </citation>
    <scope>NUCLEOTIDE SEQUENCE</scope>
    <source>
        <strain evidence="1">Expedition CK06-06</strain>
    </source>
</reference>
<protein>
    <submittedName>
        <fullName evidence="1">Uncharacterized protein</fullName>
    </submittedName>
</protein>
<sequence length="34" mass="3531">MSTLIIAEKSQAAKAIAAALGQSNPIKESKFITV</sequence>